<dbReference type="PANTHER" id="PTHR37811">
    <property type="entry name" value="BLL5343 PROTEIN"/>
    <property type="match status" value="1"/>
</dbReference>
<keyword evidence="2" id="KW-0503">Monooxygenase</keyword>
<dbReference type="PANTHER" id="PTHR37811:SF2">
    <property type="entry name" value="ABM DOMAIN-CONTAINING PROTEIN"/>
    <property type="match status" value="1"/>
</dbReference>
<dbReference type="InterPro" id="IPR007138">
    <property type="entry name" value="ABM_dom"/>
</dbReference>
<organism evidence="2 3">
    <name type="scientific">Aliiglaciecola litoralis</name>
    <dbReference type="NCBI Taxonomy" id="582857"/>
    <lineage>
        <taxon>Bacteria</taxon>
        <taxon>Pseudomonadati</taxon>
        <taxon>Pseudomonadota</taxon>
        <taxon>Gammaproteobacteria</taxon>
        <taxon>Alteromonadales</taxon>
        <taxon>Alteromonadaceae</taxon>
        <taxon>Aliiglaciecola</taxon>
    </lineage>
</organism>
<reference evidence="2 3" key="1">
    <citation type="journal article" date="2019" name="Int. J. Syst. Evol. Microbiol.">
        <title>The Global Catalogue of Microorganisms (GCM) 10K type strain sequencing project: providing services to taxonomists for standard genome sequencing and annotation.</title>
        <authorList>
            <consortium name="The Broad Institute Genomics Platform"/>
            <consortium name="The Broad Institute Genome Sequencing Center for Infectious Disease"/>
            <person name="Wu L."/>
            <person name="Ma J."/>
        </authorList>
    </citation>
    <scope>NUCLEOTIDE SEQUENCE [LARGE SCALE GENOMIC DNA]</scope>
    <source>
        <strain evidence="2 3">JCM 15896</strain>
    </source>
</reference>
<evidence type="ECO:0000313" key="3">
    <source>
        <dbReference type="Proteomes" id="UP001500359"/>
    </source>
</evidence>
<name>A0ABN1LC69_9ALTE</name>
<accession>A0ABN1LC69</accession>
<comment type="caution">
    <text evidence="2">The sequence shown here is derived from an EMBL/GenBank/DDBJ whole genome shotgun (WGS) entry which is preliminary data.</text>
</comment>
<dbReference type="Gene3D" id="3.30.70.100">
    <property type="match status" value="1"/>
</dbReference>
<feature type="domain" description="ABM" evidence="1">
    <location>
        <begin position="12"/>
        <end position="81"/>
    </location>
</feature>
<protein>
    <submittedName>
        <fullName evidence="2">Antibiotic biosynthesis monooxygenase</fullName>
    </submittedName>
</protein>
<sequence>MTQFASTPKPPYYAVIFTSMRTRVEQDYQQTSDEMVKLASQQEGFLGIESARQELGITVSYWQSLDSIKRWKQQSDHLIAQKMGRQQWYQAYKVRIAKVEREYDFEID</sequence>
<dbReference type="RefSeq" id="WP_343855662.1">
    <property type="nucleotide sequence ID" value="NZ_BAAAFD010000001.1"/>
</dbReference>
<evidence type="ECO:0000259" key="1">
    <source>
        <dbReference type="Pfam" id="PF03992"/>
    </source>
</evidence>
<dbReference type="Pfam" id="PF03992">
    <property type="entry name" value="ABM"/>
    <property type="match status" value="1"/>
</dbReference>
<dbReference type="SUPFAM" id="SSF54909">
    <property type="entry name" value="Dimeric alpha+beta barrel"/>
    <property type="match status" value="1"/>
</dbReference>
<dbReference type="Proteomes" id="UP001500359">
    <property type="component" value="Unassembled WGS sequence"/>
</dbReference>
<dbReference type="GO" id="GO:0004497">
    <property type="term" value="F:monooxygenase activity"/>
    <property type="evidence" value="ECO:0007669"/>
    <property type="project" value="UniProtKB-KW"/>
</dbReference>
<dbReference type="InterPro" id="IPR011008">
    <property type="entry name" value="Dimeric_a/b-barrel"/>
</dbReference>
<dbReference type="InterPro" id="IPR052936">
    <property type="entry name" value="Jasmonate_Hydroxylase-like"/>
</dbReference>
<dbReference type="EMBL" id="BAAAFD010000001">
    <property type="protein sequence ID" value="GAA0852208.1"/>
    <property type="molecule type" value="Genomic_DNA"/>
</dbReference>
<keyword evidence="2" id="KW-0560">Oxidoreductase</keyword>
<gene>
    <name evidence="2" type="ORF">GCM10009114_01540</name>
</gene>
<proteinExistence type="predicted"/>
<evidence type="ECO:0000313" key="2">
    <source>
        <dbReference type="EMBL" id="GAA0852208.1"/>
    </source>
</evidence>
<keyword evidence="3" id="KW-1185">Reference proteome</keyword>